<dbReference type="Pfam" id="PF13469">
    <property type="entry name" value="Sulfotransfer_3"/>
    <property type="match status" value="1"/>
</dbReference>
<dbReference type="AlphaFoldDB" id="A0A1M7UH85"/>
<keyword evidence="1" id="KW-0808">Transferase</keyword>
<proteinExistence type="predicted"/>
<dbReference type="SUPFAM" id="SSF52540">
    <property type="entry name" value="P-loop containing nucleoside triphosphate hydrolases"/>
    <property type="match status" value="1"/>
</dbReference>
<dbReference type="Gene3D" id="3.40.50.300">
    <property type="entry name" value="P-loop containing nucleotide triphosphate hydrolases"/>
    <property type="match status" value="1"/>
</dbReference>
<dbReference type="EMBL" id="LT670849">
    <property type="protein sequence ID" value="SHN82373.1"/>
    <property type="molecule type" value="Genomic_DNA"/>
</dbReference>
<dbReference type="RefSeq" id="WP_072822044.1">
    <property type="nucleotide sequence ID" value="NZ_LT670849.1"/>
</dbReference>
<gene>
    <name evidence="1" type="ORF">SAMN05444170_5093</name>
</gene>
<organism evidence="1 2">
    <name type="scientific">Bradyrhizobium erythrophlei</name>
    <dbReference type="NCBI Taxonomy" id="1437360"/>
    <lineage>
        <taxon>Bacteria</taxon>
        <taxon>Pseudomonadati</taxon>
        <taxon>Pseudomonadota</taxon>
        <taxon>Alphaproteobacteria</taxon>
        <taxon>Hyphomicrobiales</taxon>
        <taxon>Nitrobacteraceae</taxon>
        <taxon>Bradyrhizobium</taxon>
    </lineage>
</organism>
<dbReference type="GO" id="GO:0016740">
    <property type="term" value="F:transferase activity"/>
    <property type="evidence" value="ECO:0007669"/>
    <property type="project" value="UniProtKB-KW"/>
</dbReference>
<keyword evidence="2" id="KW-1185">Reference proteome</keyword>
<name>A0A1M7UH85_9BRAD</name>
<protein>
    <submittedName>
        <fullName evidence="1">Sulfotransferase family protein</fullName>
    </submittedName>
</protein>
<dbReference type="InterPro" id="IPR027417">
    <property type="entry name" value="P-loop_NTPase"/>
</dbReference>
<dbReference type="OrthoDB" id="9800698at2"/>
<accession>A0A1M7UH85</accession>
<reference evidence="2" key="1">
    <citation type="submission" date="2016-11" db="EMBL/GenBank/DDBJ databases">
        <authorList>
            <person name="Varghese N."/>
            <person name="Submissions S."/>
        </authorList>
    </citation>
    <scope>NUCLEOTIDE SEQUENCE [LARGE SCALE GENOMIC DNA]</scope>
    <source>
        <strain evidence="2">GAS401</strain>
    </source>
</reference>
<evidence type="ECO:0000313" key="2">
    <source>
        <dbReference type="Proteomes" id="UP000184096"/>
    </source>
</evidence>
<sequence>MQYELAERQLQNIQDTVIITGCPRSGTSVFGQIISTFEGMEYHYEPQIVHILMRLLERNEISKNIAFLLLRMYLHEDLLVESAHARRVNLRPNDTTLILNSMPWKELIHRWSSIANTADALAYINERNLRVAIKTINVIGFISNLREALPEAKFLLILRDGRDVVYSLLQRNWLTDEALQHHYWPYKFVDGHRVPDRVDDDTAERWVAMKPIDRACYLWRRDAESSIQAMSGQRRDELHVIRYEALLSDPEPLLADVARFLVSRMTDQTYPMVRSLRPYKPRDSYAFLDEADPKEFKRFREVNEALGYRW</sequence>
<dbReference type="Proteomes" id="UP000184096">
    <property type="component" value="Chromosome I"/>
</dbReference>
<evidence type="ECO:0000313" key="1">
    <source>
        <dbReference type="EMBL" id="SHN82373.1"/>
    </source>
</evidence>